<feature type="non-terminal residue" evidence="1">
    <location>
        <position position="171"/>
    </location>
</feature>
<evidence type="ECO:0008006" key="3">
    <source>
        <dbReference type="Google" id="ProtNLM"/>
    </source>
</evidence>
<protein>
    <recommendedName>
        <fullName evidence="3">Polyhydroxyalkanoate depolymerase</fullName>
    </recommendedName>
</protein>
<name>A0A8T8S8L5_9BASI</name>
<dbReference type="AlphaFoldDB" id="A0A8T8S8L5"/>
<dbReference type="InterPro" id="IPR051321">
    <property type="entry name" value="PHA/PHB_synthase"/>
</dbReference>
<dbReference type="Proteomes" id="UP000077671">
    <property type="component" value="Unassembled WGS sequence"/>
</dbReference>
<comment type="caution">
    <text evidence="1">The sequence shown here is derived from an EMBL/GenBank/DDBJ whole genome shotgun (WGS) entry which is preliminary data.</text>
</comment>
<dbReference type="PANTHER" id="PTHR36837">
    <property type="entry name" value="POLY(3-HYDROXYALKANOATE) POLYMERASE SUBUNIT PHAC"/>
    <property type="match status" value="1"/>
</dbReference>
<reference evidence="1" key="1">
    <citation type="submission" date="2016-04" db="EMBL/GenBank/DDBJ databases">
        <authorList>
            <person name="Nguyen H.D."/>
            <person name="Kesanakurti P."/>
            <person name="Cullis J."/>
            <person name="Levesque C.A."/>
            <person name="Hambleton S."/>
        </authorList>
    </citation>
    <scope>NUCLEOTIDE SEQUENCE</scope>
    <source>
        <strain evidence="1">DAOMC 238032</strain>
    </source>
</reference>
<reference evidence="1" key="2">
    <citation type="journal article" date="2019" name="IMA Fungus">
        <title>Genome sequencing and comparison of five Tilletia species to identify candidate genes for the detection of regulated species infecting wheat.</title>
        <authorList>
            <person name="Nguyen H.D.T."/>
            <person name="Sultana T."/>
            <person name="Kesanakurti P."/>
            <person name="Hambleton S."/>
        </authorList>
    </citation>
    <scope>NUCLEOTIDE SEQUENCE</scope>
    <source>
        <strain evidence="1">DAOMC 238032</strain>
    </source>
</reference>
<dbReference type="EMBL" id="LWDD02004496">
    <property type="protein sequence ID" value="KAE8235127.1"/>
    <property type="molecule type" value="Genomic_DNA"/>
</dbReference>
<evidence type="ECO:0000313" key="2">
    <source>
        <dbReference type="Proteomes" id="UP000077671"/>
    </source>
</evidence>
<dbReference type="PANTHER" id="PTHR36837:SF4">
    <property type="entry name" value="BLR0908 PROTEIN"/>
    <property type="match status" value="1"/>
</dbReference>
<evidence type="ECO:0000313" key="1">
    <source>
        <dbReference type="EMBL" id="KAE8235127.1"/>
    </source>
</evidence>
<gene>
    <name evidence="1" type="ORF">A4X03_0g9891</name>
</gene>
<sequence length="171" mass="19453">MFYQLYELNHAFMAPFRATADAMNLAWKNPLNPWSHTVVGRSFSAGFEVFERVTRRYGKPAFGLPTTTVDGESVAVEEEIVWRRPFCDLIHFKRHLPTGVEKGPRILIVAPMSGHYATLLRGTVEALLPSADLYITDWIDARMVPVTEGDFDLDDYIDYVIEILHHLGPDT</sequence>
<proteinExistence type="predicted"/>
<organism evidence="1 2">
    <name type="scientific">Tilletia caries</name>
    <name type="common">wheat bunt fungus</name>
    <dbReference type="NCBI Taxonomy" id="13290"/>
    <lineage>
        <taxon>Eukaryota</taxon>
        <taxon>Fungi</taxon>
        <taxon>Dikarya</taxon>
        <taxon>Basidiomycota</taxon>
        <taxon>Ustilaginomycotina</taxon>
        <taxon>Exobasidiomycetes</taxon>
        <taxon>Tilletiales</taxon>
        <taxon>Tilletiaceae</taxon>
        <taxon>Tilletia</taxon>
    </lineage>
</organism>
<accession>A0A8T8S8L5</accession>